<accession>A0A1Y2FMX1</accession>
<dbReference type="GO" id="GO:0000423">
    <property type="term" value="P:mitophagy"/>
    <property type="evidence" value="ECO:0007669"/>
    <property type="project" value="InterPro"/>
</dbReference>
<sequence>MTSLDPSHFPAFSNSRRHGQAVHESVSALHPEAQARHAEESSSEADAHEADEPTHPAWKGAWARRQAARQAAKEEKQEEVRKDGKIPVPPIPDLRFEQGVLMSIRPFIHRAEPSEVPAISAAAAAEDVEHPHHDEKVQAGERGAVVGTALTAEGAEHGLPEGESSDIFMGPLRIEWGQLSYVIVRDQFIYPLLQGLLWGVGSLWLGSLWSWNRARLAAKSGGRPAPSGPGLLARLGINVR</sequence>
<dbReference type="STRING" id="106004.A0A1Y2FMX1"/>
<dbReference type="Proteomes" id="UP000193467">
    <property type="component" value="Unassembled WGS sequence"/>
</dbReference>
<feature type="compositionally biased region" description="Basic and acidic residues" evidence="1">
    <location>
        <begin position="71"/>
        <end position="85"/>
    </location>
</feature>
<gene>
    <name evidence="2" type="ORF">BCR35DRAFT_351623</name>
</gene>
<evidence type="ECO:0000313" key="3">
    <source>
        <dbReference type="Proteomes" id="UP000193467"/>
    </source>
</evidence>
<dbReference type="PANTHER" id="PTHR38699">
    <property type="entry name" value="CHROMOSOME 1, WHOLE GENOME SHOTGUN SEQUENCE"/>
    <property type="match status" value="1"/>
</dbReference>
<dbReference type="OrthoDB" id="2430343at2759"/>
<dbReference type="PANTHER" id="PTHR38699:SF1">
    <property type="entry name" value="MITOPHAGY RECEPTOR ATG43"/>
    <property type="match status" value="1"/>
</dbReference>
<dbReference type="InParanoid" id="A0A1Y2FMX1"/>
<dbReference type="InterPro" id="IPR013898">
    <property type="entry name" value="Atg43"/>
</dbReference>
<dbReference type="EMBL" id="MCGR01000016">
    <property type="protein sequence ID" value="ORY85298.1"/>
    <property type="molecule type" value="Genomic_DNA"/>
</dbReference>
<comment type="caution">
    <text evidence="2">The sequence shown here is derived from an EMBL/GenBank/DDBJ whole genome shotgun (WGS) entry which is preliminary data.</text>
</comment>
<feature type="compositionally biased region" description="Low complexity" evidence="1">
    <location>
        <begin position="57"/>
        <end position="70"/>
    </location>
</feature>
<dbReference type="GO" id="GO:0140580">
    <property type="term" value="F:mitochondrion autophagosome adaptor activity"/>
    <property type="evidence" value="ECO:0007669"/>
    <property type="project" value="InterPro"/>
</dbReference>
<name>A0A1Y2FMX1_9BASI</name>
<proteinExistence type="predicted"/>
<evidence type="ECO:0000313" key="2">
    <source>
        <dbReference type="EMBL" id="ORY85298.1"/>
    </source>
</evidence>
<feature type="compositionally biased region" description="Basic and acidic residues" evidence="1">
    <location>
        <begin position="33"/>
        <end position="54"/>
    </location>
</feature>
<keyword evidence="3" id="KW-1185">Reference proteome</keyword>
<protein>
    <submittedName>
        <fullName evidence="2">Uncharacterized protein</fullName>
    </submittedName>
</protein>
<organism evidence="2 3">
    <name type="scientific">Leucosporidium creatinivorum</name>
    <dbReference type="NCBI Taxonomy" id="106004"/>
    <lineage>
        <taxon>Eukaryota</taxon>
        <taxon>Fungi</taxon>
        <taxon>Dikarya</taxon>
        <taxon>Basidiomycota</taxon>
        <taxon>Pucciniomycotina</taxon>
        <taxon>Microbotryomycetes</taxon>
        <taxon>Leucosporidiales</taxon>
        <taxon>Leucosporidium</taxon>
    </lineage>
</organism>
<evidence type="ECO:0000256" key="1">
    <source>
        <dbReference type="SAM" id="MobiDB-lite"/>
    </source>
</evidence>
<reference evidence="2 3" key="1">
    <citation type="submission" date="2016-07" db="EMBL/GenBank/DDBJ databases">
        <title>Pervasive Adenine N6-methylation of Active Genes in Fungi.</title>
        <authorList>
            <consortium name="DOE Joint Genome Institute"/>
            <person name="Mondo S.J."/>
            <person name="Dannebaum R.O."/>
            <person name="Kuo R.C."/>
            <person name="Labutti K."/>
            <person name="Haridas S."/>
            <person name="Kuo A."/>
            <person name="Salamov A."/>
            <person name="Ahrendt S.R."/>
            <person name="Lipzen A."/>
            <person name="Sullivan W."/>
            <person name="Andreopoulos W.B."/>
            <person name="Clum A."/>
            <person name="Lindquist E."/>
            <person name="Daum C."/>
            <person name="Ramamoorthy G.K."/>
            <person name="Gryganskyi A."/>
            <person name="Culley D."/>
            <person name="Magnuson J.K."/>
            <person name="James T.Y."/>
            <person name="O'Malley M.A."/>
            <person name="Stajich J.E."/>
            <person name="Spatafora J.W."/>
            <person name="Visel A."/>
            <person name="Grigoriev I.V."/>
        </authorList>
    </citation>
    <scope>NUCLEOTIDE SEQUENCE [LARGE SCALE GENOMIC DNA]</scope>
    <source>
        <strain evidence="2 3">62-1032</strain>
    </source>
</reference>
<dbReference type="AlphaFoldDB" id="A0A1Y2FMX1"/>
<feature type="region of interest" description="Disordered" evidence="1">
    <location>
        <begin position="1"/>
        <end position="91"/>
    </location>
</feature>